<evidence type="ECO:0000313" key="7">
    <source>
        <dbReference type="EMBL" id="SFN05493.1"/>
    </source>
</evidence>
<dbReference type="GO" id="GO:0030288">
    <property type="term" value="C:outer membrane-bounded periplasmic space"/>
    <property type="evidence" value="ECO:0007669"/>
    <property type="project" value="TreeGrafter"/>
</dbReference>
<accession>A0A1I4VW92</accession>
<dbReference type="GO" id="GO:0032885">
    <property type="term" value="P:regulation of polysaccharide biosynthetic process"/>
    <property type="evidence" value="ECO:0007669"/>
    <property type="project" value="TreeGrafter"/>
</dbReference>
<keyword evidence="4" id="KW-0574">Periplasm</keyword>
<keyword evidence="3" id="KW-0732">Signal</keyword>
<dbReference type="Gene3D" id="2.50.20.10">
    <property type="entry name" value="Lipoprotein localisation LolA/LolB/LppX"/>
    <property type="match status" value="1"/>
</dbReference>
<evidence type="ECO:0000259" key="5">
    <source>
        <dbReference type="Pfam" id="PF03888"/>
    </source>
</evidence>
<proteinExistence type="inferred from homology"/>
<dbReference type="InterPro" id="IPR033434">
    <property type="entry name" value="MucB/RseB_N"/>
</dbReference>
<comment type="subcellular location">
    <subcellularLocation>
        <location evidence="1">Periplasm</location>
    </subcellularLocation>
</comment>
<comment type="similarity">
    <text evidence="2">Belongs to the RseB family.</text>
</comment>
<feature type="domain" description="MucB/RseB C-terminal" evidence="6">
    <location>
        <begin position="238"/>
        <end position="328"/>
    </location>
</feature>
<organism evidence="7 8">
    <name type="scientific">Dokdonella immobilis</name>
    <dbReference type="NCBI Taxonomy" id="578942"/>
    <lineage>
        <taxon>Bacteria</taxon>
        <taxon>Pseudomonadati</taxon>
        <taxon>Pseudomonadota</taxon>
        <taxon>Gammaproteobacteria</taxon>
        <taxon>Lysobacterales</taxon>
        <taxon>Rhodanobacteraceae</taxon>
        <taxon>Dokdonella</taxon>
    </lineage>
</organism>
<dbReference type="Pfam" id="PF17188">
    <property type="entry name" value="MucB_RseB_C"/>
    <property type="match status" value="1"/>
</dbReference>
<evidence type="ECO:0000256" key="2">
    <source>
        <dbReference type="ARBA" id="ARBA00008150"/>
    </source>
</evidence>
<evidence type="ECO:0000313" key="8">
    <source>
        <dbReference type="Proteomes" id="UP000198575"/>
    </source>
</evidence>
<dbReference type="Gene3D" id="3.30.200.100">
    <property type="entry name" value="MucB/RseB, C-terminal domain"/>
    <property type="match status" value="1"/>
</dbReference>
<evidence type="ECO:0000259" key="6">
    <source>
        <dbReference type="Pfam" id="PF17188"/>
    </source>
</evidence>
<dbReference type="AlphaFoldDB" id="A0A1I4VW92"/>
<dbReference type="InterPro" id="IPR033436">
    <property type="entry name" value="MucB/RseB_C"/>
</dbReference>
<dbReference type="PANTHER" id="PTHR38782:SF1">
    <property type="entry name" value="SIGMA-E FACTOR REGULATORY PROTEIN RSEB"/>
    <property type="match status" value="1"/>
</dbReference>
<dbReference type="STRING" id="578942.SAMN05216289_103113"/>
<dbReference type="GO" id="GO:0045152">
    <property type="term" value="F:antisigma factor binding"/>
    <property type="evidence" value="ECO:0007669"/>
    <property type="project" value="TreeGrafter"/>
</dbReference>
<evidence type="ECO:0000256" key="4">
    <source>
        <dbReference type="ARBA" id="ARBA00022764"/>
    </source>
</evidence>
<evidence type="ECO:0000256" key="3">
    <source>
        <dbReference type="ARBA" id="ARBA00022729"/>
    </source>
</evidence>
<feature type="domain" description="MucB/RseB N-terminal" evidence="5">
    <location>
        <begin position="42"/>
        <end position="214"/>
    </location>
</feature>
<reference evidence="7 8" key="1">
    <citation type="submission" date="2016-10" db="EMBL/GenBank/DDBJ databases">
        <authorList>
            <person name="de Groot N.N."/>
        </authorList>
    </citation>
    <scope>NUCLEOTIDE SEQUENCE [LARGE SCALE GENOMIC DNA]</scope>
    <source>
        <strain evidence="7 8">CGMCC 1.7659</strain>
    </source>
</reference>
<dbReference type="InterPro" id="IPR038484">
    <property type="entry name" value="MucB/RseB_C_sf"/>
</dbReference>
<dbReference type="Pfam" id="PF03888">
    <property type="entry name" value="MucB_RseB"/>
    <property type="match status" value="1"/>
</dbReference>
<gene>
    <name evidence="7" type="ORF">SAMN05216289_103113</name>
</gene>
<dbReference type="PIRSF" id="PIRSF005427">
    <property type="entry name" value="RseB"/>
    <property type="match status" value="1"/>
</dbReference>
<dbReference type="InterPro" id="IPR005588">
    <property type="entry name" value="MucB_RseB"/>
</dbReference>
<keyword evidence="8" id="KW-1185">Reference proteome</keyword>
<dbReference type="PANTHER" id="PTHR38782">
    <property type="match status" value="1"/>
</dbReference>
<dbReference type="RefSeq" id="WP_092404846.1">
    <property type="nucleotide sequence ID" value="NZ_FOVF01000003.1"/>
</dbReference>
<protein>
    <submittedName>
        <fullName evidence="7">Sigma E regulatory protein, MucB/RseB</fullName>
    </submittedName>
</protein>
<dbReference type="EMBL" id="FOVF01000003">
    <property type="protein sequence ID" value="SFN05493.1"/>
    <property type="molecule type" value="Genomic_DNA"/>
</dbReference>
<sequence length="345" mass="37700">MQDHPSEPVGRHPGFIRLFGAWILIGLVFGLGQGVHAQSSDSRELLQQMATAIRSLDYQGSFVYQHAGRVDTLRVYHAGGGLERERLVSLNGPRSEVIRNGANVTCIQADGSATVYTSSSGRGLLPLVPEAGNSQIGQHYEVRIAGKDRVAGYDADVIDVLPRDRFRYGYRLWLDHSTRFLLRSMVTDSERRALEQFMFVSLELGKLPSDTDLVPRQSELLATTAATPDELELRGAPVWSVAEPPPGFSLSSARRPRNGVAGTEHLVYSDGLANVSIYIEPRDAKDEEKTTVAGRGTLNVYTTVDGEWRFTVLGDVPVVTVSTIARSIGRSAKDAATRQAPEDVP</sequence>
<name>A0A1I4VW92_9GAMM</name>
<dbReference type="CDD" id="cd16327">
    <property type="entry name" value="RseB"/>
    <property type="match status" value="1"/>
</dbReference>
<dbReference type="Proteomes" id="UP000198575">
    <property type="component" value="Unassembled WGS sequence"/>
</dbReference>
<dbReference type="OrthoDB" id="7067274at2"/>
<evidence type="ECO:0000256" key="1">
    <source>
        <dbReference type="ARBA" id="ARBA00004418"/>
    </source>
</evidence>